<evidence type="ECO:0000313" key="2">
    <source>
        <dbReference type="Proteomes" id="UP000290261"/>
    </source>
</evidence>
<evidence type="ECO:0000313" key="1">
    <source>
        <dbReference type="EMBL" id="RYC51110.1"/>
    </source>
</evidence>
<dbReference type="EMBL" id="JJMP01000007">
    <property type="protein sequence ID" value="RYC51110.1"/>
    <property type="molecule type" value="Genomic_DNA"/>
</dbReference>
<reference evidence="1 2" key="1">
    <citation type="submission" date="2014-04" db="EMBL/GenBank/DDBJ databases">
        <title>Whole genome of Muricauda olearia.</title>
        <authorList>
            <person name="Zhang X.-H."/>
            <person name="Tang K."/>
        </authorList>
    </citation>
    <scope>NUCLEOTIDE SEQUENCE [LARGE SCALE GENOMIC DNA]</scope>
    <source>
        <strain evidence="1 2">Th120</strain>
    </source>
</reference>
<dbReference type="Proteomes" id="UP000290261">
    <property type="component" value="Unassembled WGS sequence"/>
</dbReference>
<proteinExistence type="predicted"/>
<organism evidence="1 2">
    <name type="scientific">Flagellimonas olearia</name>
    <dbReference type="NCBI Taxonomy" id="552546"/>
    <lineage>
        <taxon>Bacteria</taxon>
        <taxon>Pseudomonadati</taxon>
        <taxon>Bacteroidota</taxon>
        <taxon>Flavobacteriia</taxon>
        <taxon>Flavobacteriales</taxon>
        <taxon>Flavobacteriaceae</taxon>
        <taxon>Flagellimonas</taxon>
    </lineage>
</organism>
<keyword evidence="2" id="KW-1185">Reference proteome</keyword>
<accession>A0A444VK77</accession>
<gene>
    <name evidence="1" type="ORF">DN53_15880</name>
</gene>
<protein>
    <submittedName>
        <fullName evidence="1">Uncharacterized protein</fullName>
    </submittedName>
</protein>
<comment type="caution">
    <text evidence="1">The sequence shown here is derived from an EMBL/GenBank/DDBJ whole genome shotgun (WGS) entry which is preliminary data.</text>
</comment>
<name>A0A444VK77_9FLAO</name>
<dbReference type="AlphaFoldDB" id="A0A444VK77"/>
<sequence length="60" mass="6678">MSSIFSILHNFPYAGNKMVSRKYGNTTGMYFCYPSLTMVGFPSMSSQNIPKHVQHNSGQG</sequence>